<organism evidence="1 2">
    <name type="scientific">Actinoplanes auranticolor</name>
    <dbReference type="NCBI Taxonomy" id="47988"/>
    <lineage>
        <taxon>Bacteria</taxon>
        <taxon>Bacillati</taxon>
        <taxon>Actinomycetota</taxon>
        <taxon>Actinomycetes</taxon>
        <taxon>Micromonosporales</taxon>
        <taxon>Micromonosporaceae</taxon>
        <taxon>Actinoplanes</taxon>
    </lineage>
</organism>
<gene>
    <name evidence="1" type="ORF">Aau02nite_22100</name>
</gene>
<evidence type="ECO:0008006" key="3">
    <source>
        <dbReference type="Google" id="ProtNLM"/>
    </source>
</evidence>
<dbReference type="AlphaFoldDB" id="A0A919S8I0"/>
<reference evidence="1" key="1">
    <citation type="submission" date="2021-03" db="EMBL/GenBank/DDBJ databases">
        <title>Whole genome shotgun sequence of Actinoplanes auranticolor NBRC 12245.</title>
        <authorList>
            <person name="Komaki H."/>
            <person name="Tamura T."/>
        </authorList>
    </citation>
    <scope>NUCLEOTIDE SEQUENCE</scope>
    <source>
        <strain evidence="1">NBRC 12245</strain>
    </source>
</reference>
<dbReference type="EMBL" id="BOQL01000018">
    <property type="protein sequence ID" value="GIM66198.1"/>
    <property type="molecule type" value="Genomic_DNA"/>
</dbReference>
<keyword evidence="2" id="KW-1185">Reference proteome</keyword>
<comment type="caution">
    <text evidence="1">The sequence shown here is derived from an EMBL/GenBank/DDBJ whole genome shotgun (WGS) entry which is preliminary data.</text>
</comment>
<name>A0A919S8I0_9ACTN</name>
<dbReference type="RefSeq" id="WP_212988239.1">
    <property type="nucleotide sequence ID" value="NZ_BAABEA010000009.1"/>
</dbReference>
<evidence type="ECO:0000313" key="1">
    <source>
        <dbReference type="EMBL" id="GIM66198.1"/>
    </source>
</evidence>
<dbReference type="Proteomes" id="UP000681340">
    <property type="component" value="Unassembled WGS sequence"/>
</dbReference>
<accession>A0A919S8I0</accession>
<protein>
    <recommendedName>
        <fullName evidence="3">Secreted protein</fullName>
    </recommendedName>
</protein>
<proteinExistence type="predicted"/>
<sequence length="880" mass="94158">MTAERMDYHEALLDAVRAGDLDLTGTLARKLHDADRKKILAAIRKFVSALPPDQAGSPAFTAAELAGLAGQATPAAATQWLVAMGRRRQRHSWYSLMPAESLDVLSGRDPAWLGELAHLLAAELDKGKGFGGGQRPINHLIRPLIRMSGCATPTNPGYAALWMVNSGGLGDLRAAPETATLLPIALEMEGAGAYIEGHDKGYVEGAEKHGSKDPANPSLPWKEKLVRLTESGELGRAVLIDLCVGRLLRGGRPYEVRCFRSLLESLRLTDDDIATRATDWARLAADADAPTASAAMGFLRRMVDAERPVDGDLLADASRDILARPEKALVRTHLVLLGRALDQDGYPPSELLPAVAVAFGHEDGAVQEQAWKIVARHLAAVDAAARTRIVEAVPALTPDLRDKVTADLGVAEPADEPYRETLPPISSPVRAAATPLTVAEVVQGVVAECAADSPDAAAWTEDSERILDGLVRVAHRDRAALTEALGTLTYPYDWTAQDEPPGAGVALVAKVLVGKVGIDELPALPRRLTDPPYRAMDGETIIRGVWQMRTWEVARRITTDMPPFLLATPSWSTGAVDADVLVDRLAAYARLNLPAGSADFDQALLRVRIPQGPDREQFVAAAAGLGTPEGARLADWFSGEGLQPVEEDDRLVLPVVRETFTDPFRRLGDKLGWSYDALELPRWVSTLPLLRGYVAAQSLWRGACSHHGEGGQWAGDLPLLVQADGSIGPCIEAVVAEGLARAGEAARPGVVEGLLQLVARGELDTVRCGAHLSQVNVPRLRPFTPPEVLDVLSEVARTGAYATVWGILLGALPGLLPEGRRPRQLGALLSLAVECASRCGETGSITGLDAVADSKGSSQTIKQARRLRDYLTRAAERVSS</sequence>
<evidence type="ECO:0000313" key="2">
    <source>
        <dbReference type="Proteomes" id="UP000681340"/>
    </source>
</evidence>